<proteinExistence type="inferred from homology"/>
<dbReference type="InterPro" id="IPR010160">
    <property type="entry name" value="CRISPR-assoc_prot_Cmr5"/>
</dbReference>
<dbReference type="Proteomes" id="UP000561271">
    <property type="component" value="Unassembled WGS sequence"/>
</dbReference>
<dbReference type="EMBL" id="BLSC01000079">
    <property type="protein sequence ID" value="GFP37367.1"/>
    <property type="molecule type" value="Genomic_DNA"/>
</dbReference>
<dbReference type="InterPro" id="IPR023101">
    <property type="entry name" value="AF1862-like_dom_sf"/>
</dbReference>
<dbReference type="AlphaFoldDB" id="A0A6V8QDX8"/>
<evidence type="ECO:0000256" key="5">
    <source>
        <dbReference type="ARBA" id="ARBA00030001"/>
    </source>
</evidence>
<dbReference type="SUPFAM" id="SSF158568">
    <property type="entry name" value="AF1862-like"/>
    <property type="match status" value="1"/>
</dbReference>
<keyword evidence="11" id="KW-1185">Reference proteome</keyword>
<evidence type="ECO:0000256" key="4">
    <source>
        <dbReference type="ARBA" id="ARBA00023118"/>
    </source>
</evidence>
<evidence type="ECO:0000313" key="6">
    <source>
        <dbReference type="EMBL" id="GFP30504.1"/>
    </source>
</evidence>
<keyword evidence="4" id="KW-0051">Antiviral defense</keyword>
<sequence length="126" mass="15067">MSMRTIEQRRASDAYRKISGLPQDKQTKEYRSRVQRFPALVQSCGLIQAVGFYRSKNDLRDIYDKLEDWFFKDDLNFPWPSNQRNHRDLFRSLGEIDVELYRMAMREALAYLTWLKRAAEALLPED</sequence>
<evidence type="ECO:0000313" key="7">
    <source>
        <dbReference type="EMBL" id="GFP37367.1"/>
    </source>
</evidence>
<reference evidence="9 10" key="1">
    <citation type="journal article" date="2020" name="Front. Microbiol.">
        <title>Single-cell genomics of novel Actinobacteria with the Wood-Ljungdahl pathway discovered in a serpentinizing system.</title>
        <authorList>
            <person name="Merino N."/>
            <person name="Kawai M."/>
            <person name="Boyd E.S."/>
            <person name="Colman D.R."/>
            <person name="McGlynn S.E."/>
            <person name="Nealson K.H."/>
            <person name="Kurokawa K."/>
            <person name="Hongoh Y."/>
        </authorList>
    </citation>
    <scope>NUCLEOTIDE SEQUENCE [LARGE SCALE GENOMIC DNA]</scope>
    <source>
        <strain evidence="6 11">S34</strain>
        <strain evidence="7 9">S44</strain>
        <strain evidence="8 10">S47</strain>
    </source>
</reference>
<dbReference type="Pfam" id="PF09701">
    <property type="entry name" value="Cas_Cmr5"/>
    <property type="match status" value="1"/>
</dbReference>
<accession>A0A6V8QDX8</accession>
<dbReference type="Gene3D" id="1.10.520.30">
    <property type="entry name" value="AF1862-like domain"/>
    <property type="match status" value="1"/>
</dbReference>
<comment type="caution">
    <text evidence="6">The sequence shown here is derived from an EMBL/GenBank/DDBJ whole genome shotgun (WGS) entry which is preliminary data.</text>
</comment>
<dbReference type="GO" id="GO:0005737">
    <property type="term" value="C:cytoplasm"/>
    <property type="evidence" value="ECO:0007669"/>
    <property type="project" value="UniProtKB-SubCell"/>
</dbReference>
<protein>
    <recommendedName>
        <fullName evidence="5">CRISPR type III-B/RAMP module-associated protein Cmr5</fullName>
    </recommendedName>
</protein>
<dbReference type="Proteomes" id="UP000569018">
    <property type="component" value="Unassembled WGS sequence"/>
</dbReference>
<evidence type="ECO:0000313" key="9">
    <source>
        <dbReference type="Proteomes" id="UP000561271"/>
    </source>
</evidence>
<dbReference type="EMBL" id="BLRZ01000072">
    <property type="protein sequence ID" value="GFP30504.1"/>
    <property type="molecule type" value="Genomic_DNA"/>
</dbReference>
<gene>
    <name evidence="6" type="ORF">HKBW3S34_01424</name>
    <name evidence="7" type="ORF">HKBW3S44_01047</name>
    <name evidence="8" type="ORF">HKBW3S47_01072</name>
</gene>
<name>A0A6V8QDX8_9ACTN</name>
<comment type="subcellular location">
    <subcellularLocation>
        <location evidence="1">Cytoplasm</location>
    </subcellularLocation>
</comment>
<evidence type="ECO:0000313" key="11">
    <source>
        <dbReference type="Proteomes" id="UP000588083"/>
    </source>
</evidence>
<comment type="similarity">
    <text evidence="2">Belongs to the CRISPR system Cmr5 family.</text>
</comment>
<evidence type="ECO:0000313" key="8">
    <source>
        <dbReference type="EMBL" id="GFP39373.1"/>
    </source>
</evidence>
<dbReference type="Proteomes" id="UP000588083">
    <property type="component" value="Unassembled WGS sequence"/>
</dbReference>
<dbReference type="NCBIfam" id="TIGR01881">
    <property type="entry name" value="cas_Cmr5"/>
    <property type="match status" value="1"/>
</dbReference>
<dbReference type="GO" id="GO:0051607">
    <property type="term" value="P:defense response to virus"/>
    <property type="evidence" value="ECO:0007669"/>
    <property type="project" value="UniProtKB-KW"/>
</dbReference>
<evidence type="ECO:0000313" key="10">
    <source>
        <dbReference type="Proteomes" id="UP000569018"/>
    </source>
</evidence>
<keyword evidence="3" id="KW-0963">Cytoplasm</keyword>
<evidence type="ECO:0000256" key="3">
    <source>
        <dbReference type="ARBA" id="ARBA00022490"/>
    </source>
</evidence>
<organism evidence="6 11">
    <name type="scientific">Candidatus Hakubella thermalkaliphila</name>
    <dbReference type="NCBI Taxonomy" id="2754717"/>
    <lineage>
        <taxon>Bacteria</taxon>
        <taxon>Bacillati</taxon>
        <taxon>Actinomycetota</taxon>
        <taxon>Actinomycetota incertae sedis</taxon>
        <taxon>Candidatus Hakubellales</taxon>
        <taxon>Candidatus Hakubellaceae</taxon>
        <taxon>Candidatus Hakubella</taxon>
    </lineage>
</organism>
<evidence type="ECO:0000256" key="1">
    <source>
        <dbReference type="ARBA" id="ARBA00004496"/>
    </source>
</evidence>
<dbReference type="RefSeq" id="WP_176231608.1">
    <property type="nucleotide sequence ID" value="NZ_BLRZ01000072.1"/>
</dbReference>
<evidence type="ECO:0000256" key="2">
    <source>
        <dbReference type="ARBA" id="ARBA00006161"/>
    </source>
</evidence>
<dbReference type="EMBL" id="BLSD01000048">
    <property type="protein sequence ID" value="GFP39373.1"/>
    <property type="molecule type" value="Genomic_DNA"/>
</dbReference>